<comment type="function">
    <text evidence="1">Involved in the import of queuosine (Q) precursors, required for Q precursor salvage.</text>
</comment>
<dbReference type="PANTHER" id="PTHR34300:SF2">
    <property type="entry name" value="QUEUOSINE PRECURSOR TRANSPORTER-RELATED"/>
    <property type="match status" value="1"/>
</dbReference>
<keyword evidence="1" id="KW-1003">Cell membrane</keyword>
<organism evidence="2 3">
    <name type="scientific">Neobacillus piezotolerans</name>
    <dbReference type="NCBI Taxonomy" id="2259171"/>
    <lineage>
        <taxon>Bacteria</taxon>
        <taxon>Bacillati</taxon>
        <taxon>Bacillota</taxon>
        <taxon>Bacilli</taxon>
        <taxon>Bacillales</taxon>
        <taxon>Bacillaceae</taxon>
        <taxon>Neobacillus</taxon>
    </lineage>
</organism>
<feature type="transmembrane region" description="Helical" evidence="1">
    <location>
        <begin position="173"/>
        <end position="194"/>
    </location>
</feature>
<dbReference type="EMBL" id="QNQT01000002">
    <property type="protein sequence ID" value="RDU37370.1"/>
    <property type="molecule type" value="Genomic_DNA"/>
</dbReference>
<dbReference type="InterPro" id="IPR003744">
    <property type="entry name" value="YhhQ"/>
</dbReference>
<feature type="transmembrane region" description="Helical" evidence="1">
    <location>
        <begin position="62"/>
        <end position="82"/>
    </location>
</feature>
<feature type="transmembrane region" description="Helical" evidence="1">
    <location>
        <begin position="30"/>
        <end position="50"/>
    </location>
</feature>
<sequence>MILYLNGAFVGLLILANVVAVKLFGIGNYAILPAAVIVYVFTYPIIDVIVEVYGKKQAQRTVQAGLITQVLALAFIAAAIALPSASVFTEQQSFETILGGSFRVIAASLISYAISQNLDVLVFNKLKNRHGQKKLWLRNNASTMLSQLVDTAIFIGIAFYGVVPAAVLGTMIITQYIFKFFASIAITPLVYLLVSIIRKKEGPSRDGYEAVSID</sequence>
<dbReference type="Proteomes" id="UP000257144">
    <property type="component" value="Unassembled WGS sequence"/>
</dbReference>
<dbReference type="NCBIfam" id="TIGR00697">
    <property type="entry name" value="queuosine precursor transporter"/>
    <property type="match status" value="1"/>
</dbReference>
<keyword evidence="1" id="KW-1133">Transmembrane helix</keyword>
<dbReference type="GO" id="GO:0005886">
    <property type="term" value="C:plasma membrane"/>
    <property type="evidence" value="ECO:0007669"/>
    <property type="project" value="UniProtKB-SubCell"/>
</dbReference>
<dbReference type="Pfam" id="PF02592">
    <property type="entry name" value="Vut_1"/>
    <property type="match status" value="1"/>
</dbReference>
<keyword evidence="3" id="KW-1185">Reference proteome</keyword>
<proteinExistence type="inferred from homology"/>
<feature type="transmembrane region" description="Helical" evidence="1">
    <location>
        <begin position="144"/>
        <end position="167"/>
    </location>
</feature>
<dbReference type="OrthoDB" id="9805479at2"/>
<evidence type="ECO:0000313" key="3">
    <source>
        <dbReference type="Proteomes" id="UP000257144"/>
    </source>
</evidence>
<gene>
    <name evidence="2" type="ORF">DRW41_05865</name>
</gene>
<protein>
    <recommendedName>
        <fullName evidence="1">Probable queuosine precursor transporter</fullName>
        <shortName evidence="1">Q precursor transporter</shortName>
    </recommendedName>
</protein>
<comment type="similarity">
    <text evidence="1">Belongs to the vitamin uptake transporter (VUT/ECF) (TC 2.A.88) family. Q precursor transporter subfamily.</text>
</comment>
<evidence type="ECO:0000256" key="1">
    <source>
        <dbReference type="HAMAP-Rule" id="MF_02088"/>
    </source>
</evidence>
<keyword evidence="1" id="KW-0813">Transport</keyword>
<feature type="transmembrane region" description="Helical" evidence="1">
    <location>
        <begin position="102"/>
        <end position="123"/>
    </location>
</feature>
<reference evidence="2 3" key="1">
    <citation type="submission" date="2018-07" db="EMBL/GenBank/DDBJ databases">
        <title>Bacillus sp. YLB-04 draft genome sequence.</title>
        <authorList>
            <person name="Yu L."/>
            <person name="Tang X."/>
        </authorList>
    </citation>
    <scope>NUCLEOTIDE SEQUENCE [LARGE SCALE GENOMIC DNA]</scope>
    <source>
        <strain evidence="2 3">YLB-04</strain>
    </source>
</reference>
<keyword evidence="1" id="KW-0812">Transmembrane</keyword>
<comment type="subcellular location">
    <subcellularLocation>
        <location evidence="1">Cell membrane</location>
        <topology evidence="1">Multi-pass membrane protein</topology>
    </subcellularLocation>
</comment>
<dbReference type="GO" id="GO:0022857">
    <property type="term" value="F:transmembrane transporter activity"/>
    <property type="evidence" value="ECO:0007669"/>
    <property type="project" value="UniProtKB-UniRule"/>
</dbReference>
<comment type="caution">
    <text evidence="2">The sequence shown here is derived from an EMBL/GenBank/DDBJ whole genome shotgun (WGS) entry which is preliminary data.</text>
</comment>
<dbReference type="HAMAP" id="MF_02088">
    <property type="entry name" value="Q_prec_transport"/>
    <property type="match status" value="1"/>
</dbReference>
<dbReference type="RefSeq" id="WP_115451044.1">
    <property type="nucleotide sequence ID" value="NZ_QNQT01000002.1"/>
</dbReference>
<accession>A0A3D8GSC5</accession>
<dbReference type="PANTHER" id="PTHR34300">
    <property type="entry name" value="QUEUOSINE PRECURSOR TRANSPORTER-RELATED"/>
    <property type="match status" value="1"/>
</dbReference>
<keyword evidence="1" id="KW-0472">Membrane</keyword>
<dbReference type="AlphaFoldDB" id="A0A3D8GSC5"/>
<evidence type="ECO:0000313" key="2">
    <source>
        <dbReference type="EMBL" id="RDU37370.1"/>
    </source>
</evidence>
<name>A0A3D8GSC5_9BACI</name>